<dbReference type="PANTHER" id="PTHR13847">
    <property type="entry name" value="SARCOSINE DEHYDROGENASE-RELATED"/>
    <property type="match status" value="1"/>
</dbReference>
<dbReference type="EMBL" id="CAEZTJ010000015">
    <property type="protein sequence ID" value="CAB4561783.1"/>
    <property type="molecule type" value="Genomic_DNA"/>
</dbReference>
<evidence type="ECO:0000259" key="1">
    <source>
        <dbReference type="Pfam" id="PF01266"/>
    </source>
</evidence>
<evidence type="ECO:0000313" key="2">
    <source>
        <dbReference type="EMBL" id="CAB4561783.1"/>
    </source>
</evidence>
<gene>
    <name evidence="2" type="ORF">UFOPK1650_00226</name>
</gene>
<sequence length="459" mass="50485">MRQASAPSSHPLWRDGIDSLSLPALTSDLDCDVAIIGGGFSGLWSAFHLLHFDSSLSIVVFESEEIGFGASGRNGGWVSADYPVDLATLARRYPTKDTQGFAELLAKGVDEIGEIAREIAPRARFRKSGSLSFATHERQLQRLRDSVDQRHQLLTYEETQSKVAIPSAIGGLFTENCATVNPRGLLLDLAGYLQSRGVLIFERSFATHYDDGPPSNDGGLWVNDFRVSAHWKILATEAFTPKSREQIPLYSLMIATRPLSAKEQAALQWTPGLAIAEATNNVNYAQFSADFRIALGGRGARYPFAGHLDRALESDTRTHRNLSEMIHKWFPQLGGSDQHSSIDVTHHWGGPIAIRRNWESRICVDHRKGLARLGGYVGDGLTMSFVAARAVAEEIVTGENPLAEMPISTDCSKAKKWPIEPFRYIGANALISSIARLDESEEAGRQSPTGRFLKRLIGR</sequence>
<proteinExistence type="predicted"/>
<dbReference type="PANTHER" id="PTHR13847:SF285">
    <property type="entry name" value="FAD DEPENDENT OXIDOREDUCTASE DOMAIN-CONTAINING PROTEIN"/>
    <property type="match status" value="1"/>
</dbReference>
<dbReference type="Pfam" id="PF01266">
    <property type="entry name" value="DAO"/>
    <property type="match status" value="1"/>
</dbReference>
<dbReference type="Gene3D" id="3.50.50.60">
    <property type="entry name" value="FAD/NAD(P)-binding domain"/>
    <property type="match status" value="1"/>
</dbReference>
<name>A0A6J6DI05_9ZZZZ</name>
<protein>
    <submittedName>
        <fullName evidence="2">Unannotated protein</fullName>
    </submittedName>
</protein>
<dbReference type="GO" id="GO:0005737">
    <property type="term" value="C:cytoplasm"/>
    <property type="evidence" value="ECO:0007669"/>
    <property type="project" value="TreeGrafter"/>
</dbReference>
<dbReference type="Gene3D" id="3.30.9.10">
    <property type="entry name" value="D-Amino Acid Oxidase, subunit A, domain 2"/>
    <property type="match status" value="1"/>
</dbReference>
<dbReference type="InterPro" id="IPR036188">
    <property type="entry name" value="FAD/NAD-bd_sf"/>
</dbReference>
<reference evidence="2" key="1">
    <citation type="submission" date="2020-05" db="EMBL/GenBank/DDBJ databases">
        <authorList>
            <person name="Chiriac C."/>
            <person name="Salcher M."/>
            <person name="Ghai R."/>
            <person name="Kavagutti S V."/>
        </authorList>
    </citation>
    <scope>NUCLEOTIDE SEQUENCE</scope>
</reference>
<dbReference type="SUPFAM" id="SSF51905">
    <property type="entry name" value="FAD/NAD(P)-binding domain"/>
    <property type="match status" value="1"/>
</dbReference>
<dbReference type="InterPro" id="IPR006076">
    <property type="entry name" value="FAD-dep_OxRdtase"/>
</dbReference>
<dbReference type="AlphaFoldDB" id="A0A6J6DI05"/>
<accession>A0A6J6DI05</accession>
<feature type="domain" description="FAD dependent oxidoreductase" evidence="1">
    <location>
        <begin position="32"/>
        <end position="393"/>
    </location>
</feature>
<organism evidence="2">
    <name type="scientific">freshwater metagenome</name>
    <dbReference type="NCBI Taxonomy" id="449393"/>
    <lineage>
        <taxon>unclassified sequences</taxon>
        <taxon>metagenomes</taxon>
        <taxon>ecological metagenomes</taxon>
    </lineage>
</organism>